<dbReference type="InterPro" id="IPR009959">
    <property type="entry name" value="Cyclase_SnoaL-like"/>
</dbReference>
<dbReference type="Proteomes" id="UP000317332">
    <property type="component" value="Unassembled WGS sequence"/>
</dbReference>
<dbReference type="GO" id="GO:0030638">
    <property type="term" value="P:polyketide metabolic process"/>
    <property type="evidence" value="ECO:0007669"/>
    <property type="project" value="InterPro"/>
</dbReference>
<proteinExistence type="predicted"/>
<dbReference type="Gene3D" id="3.10.450.50">
    <property type="match status" value="2"/>
</dbReference>
<dbReference type="InterPro" id="IPR032710">
    <property type="entry name" value="NTF2-like_dom_sf"/>
</dbReference>
<dbReference type="RefSeq" id="WP_140990585.1">
    <property type="nucleotide sequence ID" value="NZ_VHIQ01000005.1"/>
</dbReference>
<keyword evidence="2" id="KW-1185">Reference proteome</keyword>
<dbReference type="PANTHER" id="PTHR38436">
    <property type="entry name" value="POLYKETIDE CYCLASE SNOAL-LIKE DOMAIN"/>
    <property type="match status" value="1"/>
</dbReference>
<evidence type="ECO:0008006" key="3">
    <source>
        <dbReference type="Google" id="ProtNLM"/>
    </source>
</evidence>
<dbReference type="Pfam" id="PF07366">
    <property type="entry name" value="SnoaL"/>
    <property type="match status" value="1"/>
</dbReference>
<evidence type="ECO:0000313" key="2">
    <source>
        <dbReference type="Proteomes" id="UP000317332"/>
    </source>
</evidence>
<protein>
    <recommendedName>
        <fullName evidence="3">SnoaL-like polyketide cyclase</fullName>
    </recommendedName>
</protein>
<dbReference type="PROSITE" id="PS51257">
    <property type="entry name" value="PROKAR_LIPOPROTEIN"/>
    <property type="match status" value="1"/>
</dbReference>
<comment type="caution">
    <text evidence="1">The sequence shown here is derived from an EMBL/GenBank/DDBJ whole genome shotgun (WGS) entry which is preliminary data.</text>
</comment>
<dbReference type="EMBL" id="VHIQ01000005">
    <property type="protein sequence ID" value="TPV32838.1"/>
    <property type="molecule type" value="Genomic_DNA"/>
</dbReference>
<dbReference type="SUPFAM" id="SSF54427">
    <property type="entry name" value="NTF2-like"/>
    <property type="match status" value="2"/>
</dbReference>
<evidence type="ECO:0000313" key="1">
    <source>
        <dbReference type="EMBL" id="TPV32838.1"/>
    </source>
</evidence>
<organism evidence="1 2">
    <name type="scientific">Paucihalobacter ruber</name>
    <dbReference type="NCBI Taxonomy" id="2567861"/>
    <lineage>
        <taxon>Bacteria</taxon>
        <taxon>Pseudomonadati</taxon>
        <taxon>Bacteroidota</taxon>
        <taxon>Flavobacteriia</taxon>
        <taxon>Flavobacteriales</taxon>
        <taxon>Flavobacteriaceae</taxon>
        <taxon>Paucihalobacter</taxon>
    </lineage>
</organism>
<dbReference type="AlphaFoldDB" id="A0A506PH40"/>
<name>A0A506PH40_9FLAO</name>
<reference evidence="1 2" key="1">
    <citation type="submission" date="2019-06" db="EMBL/GenBank/DDBJ databases">
        <title>Flavobacteriaceae Paucihalobacterium erythroidium CWB-1, complete genome.</title>
        <authorList>
            <person name="Wu S."/>
        </authorList>
    </citation>
    <scope>NUCLEOTIDE SEQUENCE [LARGE SCALE GENOMIC DNA]</scope>
    <source>
        <strain evidence="1 2">CWB-1</strain>
    </source>
</reference>
<gene>
    <name evidence="1" type="ORF">FJ651_11045</name>
</gene>
<sequence length="305" mass="34617">MKKICILVLALAMFTACEQKDTRYTQQSPEIDLVKKHIDNYNKTNYDMAVSLLADSSRSFFNTKDNPISNKDIIAYHQANDANYNSRKFLDTDQEFEKVVTDKGDTWVNTWLQWQATLAANGKVINMPVHMTFKIIDGKIVQEHGYWDPTEIVLELQAVEAEKAMSADEKLLKKGIDDIVKAWNANDQVAMKAAMTDNLVRTENGNVIAKSSSEYASNLMDVFFTGFPDFKVSLDNYQIMGNKVLINWTCTGTNTGDFQGKTTNKPITTHGMSLWTFDENGKASREDAYYDNLTLFQQLGYMPEI</sequence>
<dbReference type="PANTHER" id="PTHR38436:SF1">
    <property type="entry name" value="ESTER CYCLASE"/>
    <property type="match status" value="1"/>
</dbReference>
<accession>A0A506PH40</accession>
<dbReference type="OrthoDB" id="824753at2"/>